<proteinExistence type="predicted"/>
<gene>
    <name evidence="1" type="ORF">BIY23_00705</name>
</gene>
<keyword evidence="2" id="KW-1185">Reference proteome</keyword>
<dbReference type="RefSeq" id="WP_070064844.1">
    <property type="nucleotide sequence ID" value="NZ_MJMG01000001.1"/>
</dbReference>
<dbReference type="Proteomes" id="UP000175679">
    <property type="component" value="Unassembled WGS sequence"/>
</dbReference>
<sequence length="321" mass="36465">MQLRYYSIILICLLQNSAYSMVLLDKQSTYIELNGKFNLKFNYPFNNKGDSKDRLSINSSVKCLCLQRIIEHAQIGFKVEAADILRSDILEKMEKIKMKEGYFILKNQKFGSFEYGKRPLVSQSMLISTSKFNVAAGGINSDWTSYVNLPDVIAKPGSYLKLESWKVISYISPETKNFQLGLSYENDRKLIGGGLTYTVSLTDNMTVSTAITGEFPWHSENIKHWYGGLHIKYSKLSGIFSCGNINERNLYYVNAGIAYHSESNKLSLTYFTSHGEDKLSAHAISLERPLVMNSSYYFDIVRFNTKEPAGYVFLAGLKLSF</sequence>
<comment type="caution">
    <text evidence="1">The sequence shown here is derived from an EMBL/GenBank/DDBJ whole genome shotgun (WGS) entry which is preliminary data.</text>
</comment>
<dbReference type="SUPFAM" id="SSF56935">
    <property type="entry name" value="Porins"/>
    <property type="match status" value="1"/>
</dbReference>
<protein>
    <recommendedName>
        <fullName evidence="3">Porin</fullName>
    </recommendedName>
</protein>
<dbReference type="OrthoDB" id="7163701at2"/>
<dbReference type="AlphaFoldDB" id="A0A1E7QL43"/>
<name>A0A1E7QL43_WOLPI</name>
<accession>A0A1E7QL43</accession>
<reference evidence="1 2" key="1">
    <citation type="submission" date="2016-09" db="EMBL/GenBank/DDBJ databases">
        <title>Genomic evidence for plant-parasitic nematodes as the earliest Wolbachia hosts.</title>
        <authorList>
            <person name="Brown A.M."/>
            <person name="Wasala S.K."/>
            <person name="Howe D.K."/>
            <person name="Peetz A.B."/>
            <person name="Zasada I.A."/>
            <person name="Denver D.R."/>
        </authorList>
    </citation>
    <scope>NUCLEOTIDE SEQUENCE [LARGE SCALE GENOMIC DNA]</scope>
    <source>
        <strain evidence="2">wPpe</strain>
    </source>
</reference>
<evidence type="ECO:0000313" key="2">
    <source>
        <dbReference type="Proteomes" id="UP000175679"/>
    </source>
</evidence>
<dbReference type="EMBL" id="MJMG01000001">
    <property type="protein sequence ID" value="OEY87192.1"/>
    <property type="molecule type" value="Genomic_DNA"/>
</dbReference>
<organism evidence="1 2">
    <name type="scientific">Wolbachia pipientis</name>
    <dbReference type="NCBI Taxonomy" id="955"/>
    <lineage>
        <taxon>Bacteria</taxon>
        <taxon>Pseudomonadati</taxon>
        <taxon>Pseudomonadota</taxon>
        <taxon>Alphaproteobacteria</taxon>
        <taxon>Rickettsiales</taxon>
        <taxon>Anaplasmataceae</taxon>
        <taxon>Wolbachieae</taxon>
        <taxon>Wolbachia</taxon>
    </lineage>
</organism>
<evidence type="ECO:0008006" key="3">
    <source>
        <dbReference type="Google" id="ProtNLM"/>
    </source>
</evidence>
<evidence type="ECO:0000313" key="1">
    <source>
        <dbReference type="EMBL" id="OEY87192.1"/>
    </source>
</evidence>